<feature type="region of interest" description="Disordered" evidence="4">
    <location>
        <begin position="774"/>
        <end position="793"/>
    </location>
</feature>
<name>A0A4U6XAG5_9PEZI</name>
<proteinExistence type="predicted"/>
<dbReference type="PANTHER" id="PTHR13251:SF3">
    <property type="entry name" value="TRAFFICKING PROTEIN PARTICLE COMPLEX SUBUNIT 10"/>
    <property type="match status" value="1"/>
</dbReference>
<dbReference type="Pfam" id="PF23036">
    <property type="entry name" value="TRAPPC10_1st"/>
    <property type="match status" value="2"/>
</dbReference>
<dbReference type="Pfam" id="PF24965">
    <property type="entry name" value="TRS130_4HB"/>
    <property type="match status" value="1"/>
</dbReference>
<comment type="subcellular location">
    <subcellularLocation>
        <location evidence="1">Golgi apparatus</location>
    </subcellularLocation>
</comment>
<dbReference type="Pfam" id="PF23274">
    <property type="entry name" value="DUF7077"/>
    <property type="match status" value="1"/>
</dbReference>
<dbReference type="InterPro" id="IPR045126">
    <property type="entry name" value="TRAPPC10/Trs130"/>
</dbReference>
<gene>
    <name evidence="9" type="primary">trapcc10-1</name>
    <name evidence="9" type="ORF">CTA1_9186</name>
</gene>
<dbReference type="OrthoDB" id="10256906at2759"/>
<evidence type="ECO:0000313" key="10">
    <source>
        <dbReference type="Proteomes" id="UP000310108"/>
    </source>
</evidence>
<dbReference type="GO" id="GO:0005829">
    <property type="term" value="C:cytosol"/>
    <property type="evidence" value="ECO:0007669"/>
    <property type="project" value="GOC"/>
</dbReference>
<evidence type="ECO:0000259" key="5">
    <source>
        <dbReference type="Pfam" id="PF12584"/>
    </source>
</evidence>
<feature type="domain" description="TRAPPC10/Trs130 N-terminal" evidence="6">
    <location>
        <begin position="204"/>
        <end position="319"/>
    </location>
</feature>
<dbReference type="Pfam" id="PF24967">
    <property type="entry name" value="NTS_TR130"/>
    <property type="match status" value="1"/>
</dbReference>
<dbReference type="InterPro" id="IPR055505">
    <property type="entry name" value="DUF7077"/>
</dbReference>
<keyword evidence="3" id="KW-0333">Golgi apparatus</keyword>
<dbReference type="InterPro" id="IPR056913">
    <property type="entry name" value="TRAPPC10/Trs130_N"/>
</dbReference>
<keyword evidence="2" id="KW-0813">Transport</keyword>
<dbReference type="GO" id="GO:1990071">
    <property type="term" value="C:TRAPPII protein complex"/>
    <property type="evidence" value="ECO:0007669"/>
    <property type="project" value="InterPro"/>
</dbReference>
<feature type="region of interest" description="Disordered" evidence="4">
    <location>
        <begin position="278"/>
        <end position="301"/>
    </location>
</feature>
<evidence type="ECO:0000256" key="4">
    <source>
        <dbReference type="SAM" id="MobiDB-lite"/>
    </source>
</evidence>
<feature type="domain" description="DUF7077" evidence="7">
    <location>
        <begin position="1091"/>
        <end position="1210"/>
    </location>
</feature>
<accession>A0A4U6XAG5</accession>
<evidence type="ECO:0000256" key="2">
    <source>
        <dbReference type="ARBA" id="ARBA00022448"/>
    </source>
</evidence>
<dbReference type="Pfam" id="PF12584">
    <property type="entry name" value="TRAPPC10"/>
    <property type="match status" value="1"/>
</dbReference>
<dbReference type="PANTHER" id="PTHR13251">
    <property type="entry name" value="EPILEPSY HOLOPROSENCEPHALY CANDIDATE 1/TMEM1"/>
    <property type="match status" value="1"/>
</dbReference>
<evidence type="ECO:0000256" key="3">
    <source>
        <dbReference type="ARBA" id="ARBA00023034"/>
    </source>
</evidence>
<dbReference type="InterPro" id="IPR022233">
    <property type="entry name" value="TRAPPC10/Trs130_C"/>
</dbReference>
<evidence type="ECO:0000259" key="6">
    <source>
        <dbReference type="Pfam" id="PF23036"/>
    </source>
</evidence>
<feature type="domain" description="TRAPPC10/Trs130 C-terminal" evidence="5">
    <location>
        <begin position="1421"/>
        <end position="1571"/>
    </location>
</feature>
<dbReference type="GO" id="GO:0006891">
    <property type="term" value="P:intra-Golgi vesicle-mediated transport"/>
    <property type="evidence" value="ECO:0007669"/>
    <property type="project" value="TreeGrafter"/>
</dbReference>
<dbReference type="EMBL" id="PJEX01000227">
    <property type="protein sequence ID" value="TKW52661.1"/>
    <property type="molecule type" value="Genomic_DNA"/>
</dbReference>
<evidence type="ECO:0000256" key="1">
    <source>
        <dbReference type="ARBA" id="ARBA00004555"/>
    </source>
</evidence>
<dbReference type="InterPro" id="IPR056916">
    <property type="entry name" value="NTS_TR130"/>
</dbReference>
<keyword evidence="10" id="KW-1185">Reference proteome</keyword>
<comment type="caution">
    <text evidence="9">The sequence shown here is derived from an EMBL/GenBank/DDBJ whole genome shotgun (WGS) entry which is preliminary data.</text>
</comment>
<organism evidence="9 10">
    <name type="scientific">Colletotrichum tanaceti</name>
    <dbReference type="NCBI Taxonomy" id="1306861"/>
    <lineage>
        <taxon>Eukaryota</taxon>
        <taxon>Fungi</taxon>
        <taxon>Dikarya</taxon>
        <taxon>Ascomycota</taxon>
        <taxon>Pezizomycotina</taxon>
        <taxon>Sordariomycetes</taxon>
        <taxon>Hypocreomycetidae</taxon>
        <taxon>Glomerellales</taxon>
        <taxon>Glomerellaceae</taxon>
        <taxon>Colletotrichum</taxon>
        <taxon>Colletotrichum destructivum species complex</taxon>
    </lineage>
</organism>
<evidence type="ECO:0000313" key="9">
    <source>
        <dbReference type="EMBL" id="TKW52661.1"/>
    </source>
</evidence>
<feature type="compositionally biased region" description="Low complexity" evidence="4">
    <location>
        <begin position="143"/>
        <end position="153"/>
    </location>
</feature>
<protein>
    <submittedName>
        <fullName evidence="9">Trafficking protein particle complex subunit 10</fullName>
    </submittedName>
</protein>
<reference evidence="9 10" key="1">
    <citation type="journal article" date="2019" name="PLoS ONE">
        <title>Comparative genome analysis indicates high evolutionary potential of pathogenicity genes in Colletotrichum tanaceti.</title>
        <authorList>
            <person name="Lelwala R.V."/>
            <person name="Korhonen P.K."/>
            <person name="Young N.D."/>
            <person name="Scott J.B."/>
            <person name="Ades P.A."/>
            <person name="Gasser R.B."/>
            <person name="Taylor P.W.J."/>
        </authorList>
    </citation>
    <scope>NUCLEOTIDE SEQUENCE [LARGE SCALE GENOMIC DNA]</scope>
    <source>
        <strain evidence="9">BRIP57314</strain>
    </source>
</reference>
<feature type="region of interest" description="Disordered" evidence="4">
    <location>
        <begin position="143"/>
        <end position="208"/>
    </location>
</feature>
<feature type="domain" description="TRAPPC10/Trs130 N-terminal" evidence="6">
    <location>
        <begin position="352"/>
        <end position="545"/>
    </location>
</feature>
<sequence length="1606" mass="176896">MVGQAGVISGLRTELSRYTALGELSEAEACNSPPTEARTSPRCHTLTPPGHLAAGGTASTHPPQFVKWRRDGPCNLTFKLEEPFKMERSFSTSKVTVEYFDPHDVYKLVAPGLVPRLPLRNLHWQSHAGPLRSIDTLHVELTSAGGDSAAPSSPTVPPSLRRSVSASTKDDGFQTQSIGGKSASSDTTDAPTVAARLPGKERRHQIPGLRRTPYLKVLLVRCDDSDTYKSQTRAEIREWIKKNTSPSQSTRKLNTQENHDAFEFLIVHVVIPNTFAANQPRVSGKGPDATEKSRTSRWGSGSSTLLEKLRSDFNSSSKGACDRVAQIRIGINDVPYDVLPRVVPATPTGYTESRQDAENAWEDLIGKFKELILSSFDMRVSQYEEDIKEKDAQRVLPGWNFCTFFILKEGLARGFESVGLVEDALVGYDELSVGLDTVIQEQATSGDPQTHGGSLLSHTEDLVKRAEAAIAQLGADDGSMEDEQPVDLQATETPPTDKFDDIPISSTKKPYREMIVANNVSVYDFRCYIFARQISLLLRLGNAWSTREELLAKLREQQESVLHGVAPRAPPPKQTDEAENLSMLAEICRRTLEFVPAVSQVMRADILAALKNKLTEEDSPILNPVLAEAIDNLVASFAFSVAQQILAQTSTKALPIPPSTLTPTDGHEPKSSIPELKTMMHPARNSSLRAGTNATTRQPPSPGIFPGATTSNGDVSTTPSAHFFKAGLEELAARRAELYALSRNVLQGSGKKRGWDIGWTSAPVLGDMDGNEFEDVKLDGDDNEQSSPDNSEPICIGSAGIENGLLHAALDNRDDFYRLYETLTDKALRHYTVANHNHAVKTSMADLAVLKYHLGDYGPAASFFYMTTPFFGENCWSLLELSMLVMYSNCLKELQRKDEFVRVGLKLLTKAAAAENEKLQRKKTLSLGTTPEIQYPDKSAILGFLDEVLSMANTLSNDVRVPLGHLFTQVEVVGSPEYHNGKDCFSLTIKLRSLLMDDLSLEKAAVRLSRTTSGGTKEVWLHTSEANILKPGVNKLRLTSTTNVSGHYRIDRADLICNKVDLHWERDVNQTPSKTAHIFRLPDLELYRPAGGLSCRLTAARDIQLDKNNSVDLELSTGWNSIKSCELTVKPSTGGLRIISTEAEFLGPEFEYERPLEAGLFRFGAIGASSTVKMRFPYTIEQDVPNISARVEMSYTTEAGTYHYSDIFSVPVALALGVNVQDVFKHNALFSRFSVSTASLSPLRLFKTELLDSDVFAAHSAPSSDKPVLIFPRQPASLLYKITRKAAGAITPKTQRTLYLKLQYSILLDDIIRLVEQSLTEAIQTSPISSFSGLLINLVIAEVQSSLSAYDLERAALVGEVPTSFISTLLSRHVLKRLGTMPGDSEDVSAALKQFLWDWQSENPKLATGDIKPATRSILIPVDVPSIPVFHSVDIQLPPPDEQLNGSTVAVNQLLSANLRLRWTRVWDTAVSDGKGINRDYEFSYDVTGPGDTWLIGGRKRGNFKSLVVDKSDAKFGESELHVPVLIVPLREGRLPYPNVEIREVKKEENEETAGHHEIDYQNIGETVRVVADLQRVTLSLDASGPSGGPLVLESERREFEHRVLM</sequence>
<evidence type="ECO:0000259" key="8">
    <source>
        <dbReference type="Pfam" id="PF24967"/>
    </source>
</evidence>
<dbReference type="GO" id="GO:0034498">
    <property type="term" value="P:early endosome to Golgi transport"/>
    <property type="evidence" value="ECO:0007669"/>
    <property type="project" value="TreeGrafter"/>
</dbReference>
<dbReference type="STRING" id="1306861.A0A4U6XAG5"/>
<evidence type="ECO:0000259" key="7">
    <source>
        <dbReference type="Pfam" id="PF23274"/>
    </source>
</evidence>
<dbReference type="Proteomes" id="UP000310108">
    <property type="component" value="Unassembled WGS sequence"/>
</dbReference>
<feature type="compositionally biased region" description="Polar residues" evidence="4">
    <location>
        <begin position="162"/>
        <end position="190"/>
    </location>
</feature>
<feature type="domain" description="Trs130 NTS" evidence="8">
    <location>
        <begin position="803"/>
        <end position="898"/>
    </location>
</feature>